<reference evidence="2 3" key="1">
    <citation type="submission" date="2019-03" db="EMBL/GenBank/DDBJ databases">
        <title>Characterization of a novel Mycoplasma cynos real-time PCR assay.</title>
        <authorList>
            <person name="Tallmadge R.L."/>
            <person name="Mitchell P.K."/>
            <person name="Goodman L."/>
        </authorList>
    </citation>
    <scope>NUCLEOTIDE SEQUENCE [LARGE SCALE GENOMIC DNA]</scope>
    <source>
        <strain evidence="2 3">1642</strain>
    </source>
</reference>
<organism evidence="2 3">
    <name type="scientific">Mycoplasmopsis mucosicanis</name>
    <dbReference type="NCBI Taxonomy" id="458208"/>
    <lineage>
        <taxon>Bacteria</taxon>
        <taxon>Bacillati</taxon>
        <taxon>Mycoplasmatota</taxon>
        <taxon>Mycoplasmoidales</taxon>
        <taxon>Metamycoplasmataceae</taxon>
        <taxon>Mycoplasmopsis</taxon>
    </lineage>
</organism>
<feature type="transmembrane region" description="Helical" evidence="1">
    <location>
        <begin position="250"/>
        <end position="269"/>
    </location>
</feature>
<keyword evidence="1" id="KW-1133">Transmembrane helix</keyword>
<dbReference type="RefSeq" id="WP_141483971.1">
    <property type="nucleotide sequence ID" value="NZ_SMDN01000007.1"/>
</dbReference>
<feature type="transmembrane region" description="Helical" evidence="1">
    <location>
        <begin position="224"/>
        <end position="243"/>
    </location>
</feature>
<dbReference type="Proteomes" id="UP000320801">
    <property type="component" value="Unassembled WGS sequence"/>
</dbReference>
<keyword evidence="1" id="KW-0812">Transmembrane</keyword>
<protein>
    <submittedName>
        <fullName evidence="2">ECF transporter S component</fullName>
    </submittedName>
</protein>
<feature type="transmembrane region" description="Helical" evidence="1">
    <location>
        <begin position="289"/>
        <end position="315"/>
    </location>
</feature>
<name>A0A507SQ68_9BACT</name>
<gene>
    <name evidence="2" type="ORF">E1I18_02210</name>
</gene>
<keyword evidence="3" id="KW-1185">Reference proteome</keyword>
<feature type="transmembrane region" description="Helical" evidence="1">
    <location>
        <begin position="63"/>
        <end position="86"/>
    </location>
</feature>
<sequence length="331" mass="37286">MNTPQNDKDFSTFSKWSIRKISFVGILIAISVAFFLVVVQFAPFAALPSLKISIIGLPIKITGFIFGPVVGGFVGAIAELLSFMFVPTYFNPLFLTAAILDGVIPGIISWLFLRLISFFFGGDFKDSIFEETLAKMFKKLDKLKKEPIKNENKIIALEDKIIKTYSKKVKHEQKTKDKSGLATINMFICIGILVLIMLLVVYIIGFRVPDSIIKGGVIANRWALLLVMLSGYCAMLGFVVIARFKFKPKLYLIIMPIIIFSAVIELFNVPILSLADKYSIEKTGTQGSILVYMFQHIIISPVKIWGNMFIIYFTYKIVAPLIYKNHSITYQ</sequence>
<dbReference type="Gene3D" id="1.10.1760.20">
    <property type="match status" value="1"/>
</dbReference>
<dbReference type="OrthoDB" id="397639at2"/>
<evidence type="ECO:0000313" key="3">
    <source>
        <dbReference type="Proteomes" id="UP000320801"/>
    </source>
</evidence>
<keyword evidence="1" id="KW-0472">Membrane</keyword>
<dbReference type="EMBL" id="SMDN01000007">
    <property type="protein sequence ID" value="TQC51478.1"/>
    <property type="molecule type" value="Genomic_DNA"/>
</dbReference>
<dbReference type="AlphaFoldDB" id="A0A507SQ68"/>
<accession>A0A507SQ68</accession>
<feature type="transmembrane region" description="Helical" evidence="1">
    <location>
        <begin position="20"/>
        <end position="42"/>
    </location>
</feature>
<proteinExistence type="predicted"/>
<evidence type="ECO:0000256" key="1">
    <source>
        <dbReference type="SAM" id="Phobius"/>
    </source>
</evidence>
<feature type="transmembrane region" description="Helical" evidence="1">
    <location>
        <begin position="180"/>
        <end position="204"/>
    </location>
</feature>
<evidence type="ECO:0000313" key="2">
    <source>
        <dbReference type="EMBL" id="TQC51478.1"/>
    </source>
</evidence>
<comment type="caution">
    <text evidence="2">The sequence shown here is derived from an EMBL/GenBank/DDBJ whole genome shotgun (WGS) entry which is preliminary data.</text>
</comment>